<reference evidence="1 2" key="1">
    <citation type="journal article" date="2013" name="Proc. Natl. Acad. Sci. U.S.A.">
        <title>Genome of an arbuscular mycorrhizal fungus provides insight into the oldest plant symbiosis.</title>
        <authorList>
            <person name="Tisserant E."/>
            <person name="Malbreil M."/>
            <person name="Kuo A."/>
            <person name="Kohler A."/>
            <person name="Symeonidi A."/>
            <person name="Balestrini R."/>
            <person name="Charron P."/>
            <person name="Duensing N."/>
            <person name="Frei Dit Frey N."/>
            <person name="Gianinazzi-Pearson V."/>
            <person name="Gilbert L.B."/>
            <person name="Handa Y."/>
            <person name="Herr J.R."/>
            <person name="Hijri M."/>
            <person name="Koul R."/>
            <person name="Kawaguchi M."/>
            <person name="Krajinski F."/>
            <person name="Lammers P.J."/>
            <person name="Masclaux F.G."/>
            <person name="Murat C."/>
            <person name="Morin E."/>
            <person name="Ndikumana S."/>
            <person name="Pagni M."/>
            <person name="Petitpierre D."/>
            <person name="Requena N."/>
            <person name="Rosikiewicz P."/>
            <person name="Riley R."/>
            <person name="Saito K."/>
            <person name="San Clemente H."/>
            <person name="Shapiro H."/>
            <person name="van Tuinen D."/>
            <person name="Becard G."/>
            <person name="Bonfante P."/>
            <person name="Paszkowski U."/>
            <person name="Shachar-Hill Y.Y."/>
            <person name="Tuskan G.A."/>
            <person name="Young P.W."/>
            <person name="Sanders I.R."/>
            <person name="Henrissat B."/>
            <person name="Rensing S.A."/>
            <person name="Grigoriev I.V."/>
            <person name="Corradi N."/>
            <person name="Roux C."/>
            <person name="Martin F."/>
        </authorList>
    </citation>
    <scope>NUCLEOTIDE SEQUENCE [LARGE SCALE GENOMIC DNA]</scope>
    <source>
        <strain evidence="1 2">DAOM 197198</strain>
    </source>
</reference>
<reference evidence="1 2" key="2">
    <citation type="journal article" date="2018" name="New Phytol.">
        <title>High intraspecific genome diversity in the model arbuscular mycorrhizal symbiont Rhizophagus irregularis.</title>
        <authorList>
            <person name="Chen E.C.H."/>
            <person name="Morin E."/>
            <person name="Beaudet D."/>
            <person name="Noel J."/>
            <person name="Yildirir G."/>
            <person name="Ndikumana S."/>
            <person name="Charron P."/>
            <person name="St-Onge C."/>
            <person name="Giorgi J."/>
            <person name="Kruger M."/>
            <person name="Marton T."/>
            <person name="Ropars J."/>
            <person name="Grigoriev I.V."/>
            <person name="Hainaut M."/>
            <person name="Henrissat B."/>
            <person name="Roux C."/>
            <person name="Martin F."/>
            <person name="Corradi N."/>
        </authorList>
    </citation>
    <scope>NUCLEOTIDE SEQUENCE [LARGE SCALE GENOMIC DNA]</scope>
    <source>
        <strain evidence="1 2">DAOM 197198</strain>
    </source>
</reference>
<dbReference type="Proteomes" id="UP000018888">
    <property type="component" value="Unassembled WGS sequence"/>
</dbReference>
<name>A0A2P4PVP8_RHIID</name>
<dbReference type="EMBL" id="AUPC02000135">
    <property type="protein sequence ID" value="POG69440.1"/>
    <property type="molecule type" value="Genomic_DNA"/>
</dbReference>
<accession>A0A2P4PVP8</accession>
<organism evidence="1 2">
    <name type="scientific">Rhizophagus irregularis (strain DAOM 181602 / DAOM 197198 / MUCL 43194)</name>
    <name type="common">Arbuscular mycorrhizal fungus</name>
    <name type="synonym">Glomus intraradices</name>
    <dbReference type="NCBI Taxonomy" id="747089"/>
    <lineage>
        <taxon>Eukaryota</taxon>
        <taxon>Fungi</taxon>
        <taxon>Fungi incertae sedis</taxon>
        <taxon>Mucoromycota</taxon>
        <taxon>Glomeromycotina</taxon>
        <taxon>Glomeromycetes</taxon>
        <taxon>Glomerales</taxon>
        <taxon>Glomeraceae</taxon>
        <taxon>Rhizophagus</taxon>
    </lineage>
</organism>
<protein>
    <submittedName>
        <fullName evidence="1">Uncharacterized protein</fullName>
    </submittedName>
</protein>
<gene>
    <name evidence="1" type="ORF">GLOIN_2v1877520</name>
</gene>
<sequence>MQKTKKKNQKNKVFFFLGFSSFLGLSSNAWKFGKGIICTRTELWVALWIFPDMEFFRQYCNILDRCFPSFLMNHYNYYNNYYNKKMYCILFICKITCHTQPMDSLFTTKFQINANNHSRLYITV</sequence>
<evidence type="ECO:0000313" key="1">
    <source>
        <dbReference type="EMBL" id="POG69440.1"/>
    </source>
</evidence>
<keyword evidence="2" id="KW-1185">Reference proteome</keyword>
<evidence type="ECO:0000313" key="2">
    <source>
        <dbReference type="Proteomes" id="UP000018888"/>
    </source>
</evidence>
<proteinExistence type="predicted"/>
<comment type="caution">
    <text evidence="1">The sequence shown here is derived from an EMBL/GenBank/DDBJ whole genome shotgun (WGS) entry which is preliminary data.</text>
</comment>
<dbReference type="AlphaFoldDB" id="A0A2P4PVP8"/>